<feature type="transmembrane region" description="Helical" evidence="9">
    <location>
        <begin position="256"/>
        <end position="278"/>
    </location>
</feature>
<dbReference type="EMBL" id="QFKX01000002">
    <property type="protein sequence ID" value="PWH06463.1"/>
    <property type="molecule type" value="Genomic_DNA"/>
</dbReference>
<dbReference type="GO" id="GO:0005886">
    <property type="term" value="C:plasma membrane"/>
    <property type="evidence" value="ECO:0007669"/>
    <property type="project" value="UniProtKB-SubCell"/>
</dbReference>
<evidence type="ECO:0000256" key="6">
    <source>
        <dbReference type="ARBA" id="ARBA00022989"/>
    </source>
</evidence>
<feature type="transmembrane region" description="Helical" evidence="9">
    <location>
        <begin position="231"/>
        <end position="250"/>
    </location>
</feature>
<name>A0A2U2RKR8_9MICO</name>
<evidence type="ECO:0000256" key="8">
    <source>
        <dbReference type="SAM" id="MobiDB-lite"/>
    </source>
</evidence>
<dbReference type="GO" id="GO:0055085">
    <property type="term" value="P:transmembrane transport"/>
    <property type="evidence" value="ECO:0007669"/>
    <property type="project" value="TreeGrafter"/>
</dbReference>
<proteinExistence type="inferred from homology"/>
<feature type="transmembrane region" description="Helical" evidence="9">
    <location>
        <begin position="82"/>
        <end position="104"/>
    </location>
</feature>
<keyword evidence="4" id="KW-1003">Cell membrane</keyword>
<reference evidence="10 11" key="1">
    <citation type="submission" date="2018-05" db="EMBL/GenBank/DDBJ databases">
        <title>Brachybacterium sp. M1HQ-2T, whole genome shotgun sequence.</title>
        <authorList>
            <person name="Tuo L."/>
        </authorList>
    </citation>
    <scope>NUCLEOTIDE SEQUENCE [LARGE SCALE GENOMIC DNA]</scope>
    <source>
        <strain evidence="10 11">M1HQ-2</strain>
    </source>
</reference>
<feature type="transmembrane region" description="Helical" evidence="9">
    <location>
        <begin position="29"/>
        <end position="50"/>
    </location>
</feature>
<feature type="region of interest" description="Disordered" evidence="8">
    <location>
        <begin position="365"/>
        <end position="410"/>
    </location>
</feature>
<feature type="transmembrane region" description="Helical" evidence="9">
    <location>
        <begin position="285"/>
        <end position="304"/>
    </location>
</feature>
<sequence>MNRSPEDTSSPASAPRDTIPRGLQVGAAYTWRVLVIGLGIAAVVLLAIWLSEIVVPFLIGLLLSALLVPLSSFLQRHHWPKWVAIITAWVVVFAVLTGLVLVVIQQVRDQLPSIEKQVLSSLNSAEALLASHPLGIGISSADVNHYVSEGTAWLQKHASEIGAGAAEAGSSVAHLLEGIFIVIFVTLFALIDGRRIWAWTVSLFPTAAQGRITVAGAAGWHTLTNFIRIQLVVAATDGLFIGIGATILGVPLAVPIAVVVFFGAFVPVVGAIVGGVVAVGLALVFNGWVSALIMLAIVVGVQQIESHVLHPLLTGSAVKVHPLGVVLGVVTGAAVAGVIGAFFAVPFIATVNSMVVAARRWTPETEAVPVTSGPTPDEVDDAVEDGGETLQKNAESARSAGSGRSGRDGE</sequence>
<evidence type="ECO:0000256" key="4">
    <source>
        <dbReference type="ARBA" id="ARBA00022475"/>
    </source>
</evidence>
<feature type="compositionally biased region" description="Acidic residues" evidence="8">
    <location>
        <begin position="377"/>
        <end position="387"/>
    </location>
</feature>
<evidence type="ECO:0000313" key="10">
    <source>
        <dbReference type="EMBL" id="PWH06463.1"/>
    </source>
</evidence>
<evidence type="ECO:0000256" key="9">
    <source>
        <dbReference type="SAM" id="Phobius"/>
    </source>
</evidence>
<dbReference type="AlphaFoldDB" id="A0A2U2RKR8"/>
<evidence type="ECO:0000256" key="2">
    <source>
        <dbReference type="ARBA" id="ARBA00009773"/>
    </source>
</evidence>
<gene>
    <name evidence="10" type="ORF">DEO23_05695</name>
</gene>
<dbReference type="PANTHER" id="PTHR21716:SF53">
    <property type="entry name" value="PERMEASE PERM-RELATED"/>
    <property type="match status" value="1"/>
</dbReference>
<dbReference type="Pfam" id="PF01594">
    <property type="entry name" value="AI-2E_transport"/>
    <property type="match status" value="1"/>
</dbReference>
<dbReference type="OrthoDB" id="9784366at2"/>
<comment type="subcellular location">
    <subcellularLocation>
        <location evidence="1">Cell membrane</location>
        <topology evidence="1">Multi-pass membrane protein</topology>
    </subcellularLocation>
</comment>
<feature type="transmembrane region" description="Helical" evidence="9">
    <location>
        <begin position="172"/>
        <end position="191"/>
    </location>
</feature>
<dbReference type="PANTHER" id="PTHR21716">
    <property type="entry name" value="TRANSMEMBRANE PROTEIN"/>
    <property type="match status" value="1"/>
</dbReference>
<comment type="similarity">
    <text evidence="2">Belongs to the autoinducer-2 exporter (AI-2E) (TC 2.A.86) family.</text>
</comment>
<keyword evidence="11" id="KW-1185">Reference proteome</keyword>
<comment type="caution">
    <text evidence="10">The sequence shown here is derived from an EMBL/GenBank/DDBJ whole genome shotgun (WGS) entry which is preliminary data.</text>
</comment>
<feature type="transmembrane region" description="Helical" evidence="9">
    <location>
        <begin position="324"/>
        <end position="351"/>
    </location>
</feature>
<evidence type="ECO:0000256" key="3">
    <source>
        <dbReference type="ARBA" id="ARBA00022448"/>
    </source>
</evidence>
<dbReference type="Proteomes" id="UP000245590">
    <property type="component" value="Unassembled WGS sequence"/>
</dbReference>
<protein>
    <submittedName>
        <fullName evidence="10">AI-2E family transporter</fullName>
    </submittedName>
</protein>
<evidence type="ECO:0000256" key="5">
    <source>
        <dbReference type="ARBA" id="ARBA00022692"/>
    </source>
</evidence>
<evidence type="ECO:0000256" key="1">
    <source>
        <dbReference type="ARBA" id="ARBA00004651"/>
    </source>
</evidence>
<keyword evidence="7 9" id="KW-0472">Membrane</keyword>
<organism evidence="10 11">
    <name type="scientific">Brachybacterium endophyticum</name>
    <dbReference type="NCBI Taxonomy" id="2182385"/>
    <lineage>
        <taxon>Bacteria</taxon>
        <taxon>Bacillati</taxon>
        <taxon>Actinomycetota</taxon>
        <taxon>Actinomycetes</taxon>
        <taxon>Micrococcales</taxon>
        <taxon>Dermabacteraceae</taxon>
        <taxon>Brachybacterium</taxon>
    </lineage>
</organism>
<feature type="transmembrane region" description="Helical" evidence="9">
    <location>
        <begin position="57"/>
        <end position="76"/>
    </location>
</feature>
<dbReference type="InterPro" id="IPR002549">
    <property type="entry name" value="AI-2E-like"/>
</dbReference>
<accession>A0A2U2RKR8</accession>
<keyword evidence="6 9" id="KW-1133">Transmembrane helix</keyword>
<dbReference type="RefSeq" id="WP_109275056.1">
    <property type="nucleotide sequence ID" value="NZ_QFKX01000002.1"/>
</dbReference>
<evidence type="ECO:0000313" key="11">
    <source>
        <dbReference type="Proteomes" id="UP000245590"/>
    </source>
</evidence>
<keyword evidence="5 9" id="KW-0812">Transmembrane</keyword>
<evidence type="ECO:0000256" key="7">
    <source>
        <dbReference type="ARBA" id="ARBA00023136"/>
    </source>
</evidence>
<keyword evidence="3" id="KW-0813">Transport</keyword>